<gene>
    <name evidence="1" type="ORF">CG716_01590</name>
</gene>
<dbReference type="EMBL" id="NOZR01000001">
    <property type="protein sequence ID" value="OYN82917.1"/>
    <property type="molecule type" value="Genomic_DNA"/>
</dbReference>
<reference evidence="1 2" key="1">
    <citation type="submission" date="2017-07" db="EMBL/GenBank/DDBJ databases">
        <title>The new phylogeny of genus Mycobacterium.</title>
        <authorList>
            <person name="Tortoli E."/>
            <person name="Trovato A."/>
            <person name="Cirillo D.M."/>
        </authorList>
    </citation>
    <scope>NUCLEOTIDE SEQUENCE [LARGE SCALE GENOMIC DNA]</scope>
    <source>
        <strain evidence="1 2">ATCC 33027</strain>
    </source>
</reference>
<name>A0A255DTY1_9MYCO</name>
<dbReference type="Proteomes" id="UP000216063">
    <property type="component" value="Unassembled WGS sequence"/>
</dbReference>
<evidence type="ECO:0000313" key="2">
    <source>
        <dbReference type="Proteomes" id="UP000216063"/>
    </source>
</evidence>
<dbReference type="RefSeq" id="WP_094475727.1">
    <property type="nucleotide sequence ID" value="NZ_NOZR01000001.1"/>
</dbReference>
<sequence length="63" mass="6947">MVVTEPDPELPPPPLELIPAGVEVVEVSATPTDDQVARAQVLYIWDHRFADLGALLRRATDVR</sequence>
<proteinExistence type="predicted"/>
<accession>A0A255DTY1</accession>
<protein>
    <submittedName>
        <fullName evidence="1">Uncharacterized protein</fullName>
    </submittedName>
</protein>
<dbReference type="AlphaFoldDB" id="A0A255DTY1"/>
<evidence type="ECO:0000313" key="1">
    <source>
        <dbReference type="EMBL" id="OYN82917.1"/>
    </source>
</evidence>
<comment type="caution">
    <text evidence="1">The sequence shown here is derived from an EMBL/GenBank/DDBJ whole genome shotgun (WGS) entry which is preliminary data.</text>
</comment>
<keyword evidence="2" id="KW-1185">Reference proteome</keyword>
<organism evidence="1 2">
    <name type="scientific">Mycolicibacterium sphagni</name>
    <dbReference type="NCBI Taxonomy" id="1786"/>
    <lineage>
        <taxon>Bacteria</taxon>
        <taxon>Bacillati</taxon>
        <taxon>Actinomycetota</taxon>
        <taxon>Actinomycetes</taxon>
        <taxon>Mycobacteriales</taxon>
        <taxon>Mycobacteriaceae</taxon>
        <taxon>Mycolicibacterium</taxon>
    </lineage>
</organism>